<dbReference type="Gene3D" id="3.60.130.30">
    <property type="match status" value="1"/>
</dbReference>
<dbReference type="EMBL" id="JACAZI010000016">
    <property type="protein sequence ID" value="KAF7342933.1"/>
    <property type="molecule type" value="Genomic_DNA"/>
</dbReference>
<evidence type="ECO:0000313" key="2">
    <source>
        <dbReference type="Proteomes" id="UP000620124"/>
    </source>
</evidence>
<dbReference type="AlphaFoldDB" id="A0A8H6XJV8"/>
<accession>A0A8H6XJV8</accession>
<dbReference type="Proteomes" id="UP000620124">
    <property type="component" value="Unassembled WGS sequence"/>
</dbReference>
<reference evidence="1" key="1">
    <citation type="submission" date="2020-05" db="EMBL/GenBank/DDBJ databases">
        <title>Mycena genomes resolve the evolution of fungal bioluminescence.</title>
        <authorList>
            <person name="Tsai I.J."/>
        </authorList>
    </citation>
    <scope>NUCLEOTIDE SEQUENCE</scope>
    <source>
        <strain evidence="1">CCC161011</strain>
    </source>
</reference>
<sequence length="316" mass="35977">MPLSCDFTVYNWNGVPQPVLDREDRVLLVLGGFPPNATDWKEAVTDDAAREMENAATKIYTEPKWRCKAEATAAKTPCRGPHAAESVGASMGSGQPFPMMLQHSVVNTTIFAGLFGLKCFERIAGWTNTGFAPLLHEYYRQTLDDLFTWDAGQDREKHLRCNFLRRFSVFAAATFNFGPHTVTFPHIDFGNLAWGWCAITALGWFNPDLGGHLILWDLKLIIHFPPGSTILLPSAILRHLNVKIQPGESRYSFTQFTPAGLFHWVYNRFRTDRDINTAPNTSPEEHERHWADRMQRWQEGVKMYHVWDKAPNAVRA</sequence>
<evidence type="ECO:0000313" key="1">
    <source>
        <dbReference type="EMBL" id="KAF7342933.1"/>
    </source>
</evidence>
<protein>
    <submittedName>
        <fullName evidence="1">Uncharacterized protein</fullName>
    </submittedName>
</protein>
<proteinExistence type="predicted"/>
<dbReference type="OrthoDB" id="3202607at2759"/>
<gene>
    <name evidence="1" type="ORF">MVEN_01723100</name>
</gene>
<organism evidence="1 2">
    <name type="scientific">Mycena venus</name>
    <dbReference type="NCBI Taxonomy" id="2733690"/>
    <lineage>
        <taxon>Eukaryota</taxon>
        <taxon>Fungi</taxon>
        <taxon>Dikarya</taxon>
        <taxon>Basidiomycota</taxon>
        <taxon>Agaricomycotina</taxon>
        <taxon>Agaricomycetes</taxon>
        <taxon>Agaricomycetidae</taxon>
        <taxon>Agaricales</taxon>
        <taxon>Marasmiineae</taxon>
        <taxon>Mycenaceae</taxon>
        <taxon>Mycena</taxon>
    </lineage>
</organism>
<keyword evidence="2" id="KW-1185">Reference proteome</keyword>
<comment type="caution">
    <text evidence="1">The sequence shown here is derived from an EMBL/GenBank/DDBJ whole genome shotgun (WGS) entry which is preliminary data.</text>
</comment>
<name>A0A8H6XJV8_9AGAR</name>